<accession>A0A395HRU1</accession>
<gene>
    <name evidence="2" type="ORF">BO97DRAFT_312185</name>
</gene>
<evidence type="ECO:0000259" key="1">
    <source>
        <dbReference type="Pfam" id="PF20150"/>
    </source>
</evidence>
<dbReference type="OrthoDB" id="3546385at2759"/>
<name>A0A395HRU1_ASPHC</name>
<dbReference type="InterPro" id="IPR045518">
    <property type="entry name" value="2EXR"/>
</dbReference>
<sequence length="130" mass="15700">FSRLPTELRLMIWEAALPDTTGKHLYFWRNHVWRKPRWKLQTDPTTNQEYVKFEFDSRSFGYLEVEVPPFLVNREAHAVALRWIEKQPKIEIRFNTATMSFSFIRLFDPNHDALYLSSQDYLDLPSEIYE</sequence>
<dbReference type="RefSeq" id="XP_025549825.1">
    <property type="nucleotide sequence ID" value="XM_025691231.1"/>
</dbReference>
<reference evidence="2 3" key="1">
    <citation type="submission" date="2018-02" db="EMBL/GenBank/DDBJ databases">
        <title>The genomes of Aspergillus section Nigri reveals drivers in fungal speciation.</title>
        <authorList>
            <consortium name="DOE Joint Genome Institute"/>
            <person name="Vesth T.C."/>
            <person name="Nybo J."/>
            <person name="Theobald S."/>
            <person name="Brandl J."/>
            <person name="Frisvad J.C."/>
            <person name="Nielsen K.F."/>
            <person name="Lyhne E.K."/>
            <person name="Kogle M.E."/>
            <person name="Kuo A."/>
            <person name="Riley R."/>
            <person name="Clum A."/>
            <person name="Nolan M."/>
            <person name="Lipzen A."/>
            <person name="Salamov A."/>
            <person name="Henrissat B."/>
            <person name="Wiebenga A."/>
            <person name="De vries R.P."/>
            <person name="Grigoriev I.V."/>
            <person name="Mortensen U.H."/>
            <person name="Andersen M.R."/>
            <person name="Baker S.E."/>
        </authorList>
    </citation>
    <scope>NUCLEOTIDE SEQUENCE [LARGE SCALE GENOMIC DNA]</scope>
    <source>
        <strain evidence="2 3">CBS 101889</strain>
    </source>
</reference>
<dbReference type="VEuPathDB" id="FungiDB:BO97DRAFT_312185"/>
<dbReference type="EMBL" id="KZ824293">
    <property type="protein sequence ID" value="RAL10671.1"/>
    <property type="molecule type" value="Genomic_DNA"/>
</dbReference>
<dbReference type="GeneID" id="37195520"/>
<dbReference type="AlphaFoldDB" id="A0A395HRU1"/>
<feature type="non-terminal residue" evidence="2">
    <location>
        <position position="130"/>
    </location>
</feature>
<evidence type="ECO:0000313" key="3">
    <source>
        <dbReference type="Proteomes" id="UP000248961"/>
    </source>
</evidence>
<keyword evidence="3" id="KW-1185">Reference proteome</keyword>
<dbReference type="Proteomes" id="UP000248961">
    <property type="component" value="Unassembled WGS sequence"/>
</dbReference>
<dbReference type="Pfam" id="PF20150">
    <property type="entry name" value="2EXR"/>
    <property type="match status" value="1"/>
</dbReference>
<evidence type="ECO:0000313" key="2">
    <source>
        <dbReference type="EMBL" id="RAL10671.1"/>
    </source>
</evidence>
<feature type="domain" description="2EXR" evidence="1">
    <location>
        <begin position="1"/>
        <end position="114"/>
    </location>
</feature>
<protein>
    <recommendedName>
        <fullName evidence="1">2EXR domain-containing protein</fullName>
    </recommendedName>
</protein>
<feature type="non-terminal residue" evidence="2">
    <location>
        <position position="1"/>
    </location>
</feature>
<organism evidence="2 3">
    <name type="scientific">Aspergillus homomorphus (strain CBS 101889)</name>
    <dbReference type="NCBI Taxonomy" id="1450537"/>
    <lineage>
        <taxon>Eukaryota</taxon>
        <taxon>Fungi</taxon>
        <taxon>Dikarya</taxon>
        <taxon>Ascomycota</taxon>
        <taxon>Pezizomycotina</taxon>
        <taxon>Eurotiomycetes</taxon>
        <taxon>Eurotiomycetidae</taxon>
        <taxon>Eurotiales</taxon>
        <taxon>Aspergillaceae</taxon>
        <taxon>Aspergillus</taxon>
        <taxon>Aspergillus subgen. Circumdati</taxon>
    </lineage>
</organism>
<proteinExistence type="predicted"/>